<dbReference type="Proteomes" id="UP000241975">
    <property type="component" value="Segment"/>
</dbReference>
<evidence type="ECO:0000313" key="3">
    <source>
        <dbReference type="Proteomes" id="UP000202158"/>
    </source>
</evidence>
<dbReference type="OrthoDB" id="18071at10239"/>
<name>A0A1D8KQA9_9CAUD</name>
<gene>
    <name evidence="1" type="ORF">C350210_044</name>
    <name evidence="2" type="ORF">T191209_044</name>
</gene>
<dbReference type="GeneID" id="30306114"/>
<evidence type="ECO:0000313" key="1">
    <source>
        <dbReference type="EMBL" id="AOV60876.1"/>
    </source>
</evidence>
<dbReference type="Gene3D" id="2.60.120.620">
    <property type="entry name" value="q2cbj1_9rhob like domain"/>
    <property type="match status" value="1"/>
</dbReference>
<proteinExistence type="predicted"/>
<reference evidence="3 4" key="1">
    <citation type="journal article" date="2016" name="Virology">
        <title>The genomic content and context of auxiliary metabolic genes in marine cyanomyoviruses.</title>
        <authorList>
            <person name="Crummett L.T."/>
            <person name="Puxty R.J."/>
            <person name="Weihe C."/>
            <person name="Marston M.F."/>
            <person name="Martiny J.B."/>
        </authorList>
    </citation>
    <scope>NUCLEOTIDE SEQUENCE [LARGE SCALE GENOMIC DNA]</scope>
    <source>
        <strain evidence="1">0210CC35</strain>
        <strain evidence="2">1209TA19</strain>
    </source>
</reference>
<sequence length="205" mass="23917">MILWHDNIVNSNVDYDDDIISKIVGDEKYHDIPLDLHTTYQRDDAPDGILVDFYGDVISRFMTDLGLYHRSRYDFNLWTQIYTGNNNSKHPVHDHFGHGVLLSWVHFIRPPEQDCFCFVDSLGNQTFPKTQRENDFIVFPSFILHQAIPFESDEDRIIVAGNITIKTYEQVDYKWTRVSNFTQLANDTSVYQAQTVPVLELVENP</sequence>
<keyword evidence="4" id="KW-1185">Reference proteome</keyword>
<evidence type="ECO:0000313" key="4">
    <source>
        <dbReference type="Proteomes" id="UP000241975"/>
    </source>
</evidence>
<dbReference type="EMBL" id="KU686209">
    <property type="protein sequence ID" value="AOV61304.1"/>
    <property type="molecule type" value="Genomic_DNA"/>
</dbReference>
<organism evidence="1 4">
    <name type="scientific">Synechococcus phage S-CAM22</name>
    <dbReference type="NCBI Taxonomy" id="1883365"/>
    <lineage>
        <taxon>Viruses</taxon>
        <taxon>Duplodnaviria</taxon>
        <taxon>Heunggongvirae</taxon>
        <taxon>Uroviricota</taxon>
        <taxon>Caudoviricetes</taxon>
        <taxon>Pantevenvirales</taxon>
        <taxon>Kyanoviridae</taxon>
        <taxon>Alisovirus</taxon>
        <taxon>Alisovirus socal22</taxon>
    </lineage>
</organism>
<evidence type="ECO:0000313" key="2">
    <source>
        <dbReference type="EMBL" id="AOV61304.1"/>
    </source>
</evidence>
<accession>A0A1D8KQA9</accession>
<evidence type="ECO:0008006" key="5">
    <source>
        <dbReference type="Google" id="ProtNLM"/>
    </source>
</evidence>
<dbReference type="Proteomes" id="UP000202158">
    <property type="component" value="Segment"/>
</dbReference>
<dbReference type="KEGG" id="vg:30306114"/>
<protein>
    <recommendedName>
        <fullName evidence="5">2OG-Fe(II) oxygenase superfamily domain containing protein</fullName>
    </recommendedName>
</protein>
<dbReference type="EMBL" id="KU686207">
    <property type="protein sequence ID" value="AOV60876.1"/>
    <property type="molecule type" value="Genomic_DNA"/>
</dbReference>
<dbReference type="RefSeq" id="YP_009320956.1">
    <property type="nucleotide sequence ID" value="NC_031903.1"/>
</dbReference>